<gene>
    <name evidence="1" type="ORF">ACH4OY_10055</name>
</gene>
<protein>
    <recommendedName>
        <fullName evidence="3">Integrase</fullName>
    </recommendedName>
</protein>
<accession>A0ABW7SM45</accession>
<proteinExistence type="predicted"/>
<comment type="caution">
    <text evidence="1">The sequence shown here is derived from an EMBL/GenBank/DDBJ whole genome shotgun (WGS) entry which is preliminary data.</text>
</comment>
<reference evidence="1 2" key="1">
    <citation type="submission" date="2024-10" db="EMBL/GenBank/DDBJ databases">
        <title>The Natural Products Discovery Center: Release of the First 8490 Sequenced Strains for Exploring Actinobacteria Biosynthetic Diversity.</title>
        <authorList>
            <person name="Kalkreuter E."/>
            <person name="Kautsar S.A."/>
            <person name="Yang D."/>
            <person name="Bader C.D."/>
            <person name="Teijaro C.N."/>
            <person name="Fluegel L."/>
            <person name="Davis C.M."/>
            <person name="Simpson J.R."/>
            <person name="Lauterbach L."/>
            <person name="Steele A.D."/>
            <person name="Gui C."/>
            <person name="Meng S."/>
            <person name="Li G."/>
            <person name="Viehrig K."/>
            <person name="Ye F."/>
            <person name="Su P."/>
            <person name="Kiefer A.F."/>
            <person name="Nichols A."/>
            <person name="Cepeda A.J."/>
            <person name="Yan W."/>
            <person name="Fan B."/>
            <person name="Jiang Y."/>
            <person name="Adhikari A."/>
            <person name="Zheng C.-J."/>
            <person name="Schuster L."/>
            <person name="Cowan T.M."/>
            <person name="Smanski M.J."/>
            <person name="Chevrette M.G."/>
            <person name="De Carvalho L.P.S."/>
            <person name="Shen B."/>
        </authorList>
    </citation>
    <scope>NUCLEOTIDE SEQUENCE [LARGE SCALE GENOMIC DNA]</scope>
    <source>
        <strain evidence="1 2">NPDC021253</strain>
    </source>
</reference>
<dbReference type="EMBL" id="JBIRPU010000004">
    <property type="protein sequence ID" value="MFI0793028.1"/>
    <property type="molecule type" value="Genomic_DNA"/>
</dbReference>
<dbReference type="Proteomes" id="UP001611075">
    <property type="component" value="Unassembled WGS sequence"/>
</dbReference>
<evidence type="ECO:0008006" key="3">
    <source>
        <dbReference type="Google" id="ProtNLM"/>
    </source>
</evidence>
<sequence length="634" mass="68625">MPRRGEHRAGFPAPQRAAAPVERIGGRQVTVPATGAAGLKSATVQLSFEPGAFRCGRLAAEFADEWVELVAAARLREGAARSYLTAVKVLLAHVDATMPDAAAASLARGEPDLQRVVADWVRVLPSQRRPGSRTPGWHAGRVRALIARRMEHPGRSVAAGWQGWVDGAVGVRRGSSSELDEFSRADKKKLIRAALVARRATTARIRRGRALAAGGTDPERGGWLAVENLLWALWSDSGACEQIPDRLPPAAQFPAALHKLAPGGVWHSKRHLVQFLLAELFVTALDLHAYRILLMAATGRAPEEITGLTEDDLEFGPHGVTITFTKGRAQVRRRQTFTAESDEAGTLHPAGSRLDAAEIVAELLELNRPLARLAGISPVPLFLRVSRPGAALVARLLTRSRGYAFTDWLRLHGVTVSGPADIRRLRKSTKVEKAIAFRGRISDIADDHSEKTFRGHYAHGTTLRVIAGEVITAAQHRWLDTALAGPTVLDENAAQSLADPQTATVLGLDPAEVEALRSGQLNMGVTDCTDPFASPFGRPGQLCPVAPLRCLECRNAFVLPSNLPQLLLFAEHLQKLALRLTPTHFHTLWGQSRTNLDEVLSSRTAAELAEARRQIAEDGIVLVLPAATRVEFDA</sequence>
<dbReference type="SUPFAM" id="SSF56349">
    <property type="entry name" value="DNA breaking-rejoining enzymes"/>
    <property type="match status" value="1"/>
</dbReference>
<keyword evidence="2" id="KW-1185">Reference proteome</keyword>
<evidence type="ECO:0000313" key="2">
    <source>
        <dbReference type="Proteomes" id="UP001611075"/>
    </source>
</evidence>
<dbReference type="InterPro" id="IPR011010">
    <property type="entry name" value="DNA_brk_join_enz"/>
</dbReference>
<name>A0ABW7SM45_9ACTN</name>
<organism evidence="1 2">
    <name type="scientific">Micromonospora rubida</name>
    <dbReference type="NCBI Taxonomy" id="2697657"/>
    <lineage>
        <taxon>Bacteria</taxon>
        <taxon>Bacillati</taxon>
        <taxon>Actinomycetota</taxon>
        <taxon>Actinomycetes</taxon>
        <taxon>Micromonosporales</taxon>
        <taxon>Micromonosporaceae</taxon>
        <taxon>Micromonospora</taxon>
    </lineage>
</organism>
<dbReference type="RefSeq" id="WP_387020309.1">
    <property type="nucleotide sequence ID" value="NZ_JBIRPU010000004.1"/>
</dbReference>
<evidence type="ECO:0000313" key="1">
    <source>
        <dbReference type="EMBL" id="MFI0793028.1"/>
    </source>
</evidence>